<keyword evidence="13" id="KW-0675">Receptor</keyword>
<dbReference type="PANTHER" id="PTHR30069:SF27">
    <property type="entry name" value="BLL4766 PROTEIN"/>
    <property type="match status" value="1"/>
</dbReference>
<keyword evidence="6 8" id="KW-0472">Membrane</keyword>
<evidence type="ECO:0000313" key="14">
    <source>
        <dbReference type="Proteomes" id="UP000276634"/>
    </source>
</evidence>
<dbReference type="Proteomes" id="UP000276634">
    <property type="component" value="Unassembled WGS sequence"/>
</dbReference>
<reference evidence="13 14" key="1">
    <citation type="submission" date="2018-11" db="EMBL/GenBank/DDBJ databases">
        <title>Genomic Encyclopedia of Type Strains, Phase IV (KMG-IV): sequencing the most valuable type-strain genomes for metagenomic binning, comparative biology and taxonomic classification.</title>
        <authorList>
            <person name="Goeker M."/>
        </authorList>
    </citation>
    <scope>NUCLEOTIDE SEQUENCE [LARGE SCALE GENOMIC DNA]</scope>
    <source>
        <strain evidence="13 14">DSM 100275</strain>
    </source>
</reference>
<keyword evidence="10" id="KW-0732">Signal</keyword>
<dbReference type="GO" id="GO:0009279">
    <property type="term" value="C:cell outer membrane"/>
    <property type="evidence" value="ECO:0007669"/>
    <property type="project" value="UniProtKB-SubCell"/>
</dbReference>
<dbReference type="GO" id="GO:0015344">
    <property type="term" value="F:siderophore uptake transmembrane transporter activity"/>
    <property type="evidence" value="ECO:0007669"/>
    <property type="project" value="TreeGrafter"/>
</dbReference>
<organism evidence="13 14">
    <name type="scientific">Inmirania thermothiophila</name>
    <dbReference type="NCBI Taxonomy" id="1750597"/>
    <lineage>
        <taxon>Bacteria</taxon>
        <taxon>Pseudomonadati</taxon>
        <taxon>Pseudomonadota</taxon>
        <taxon>Gammaproteobacteria</taxon>
        <taxon>Chromatiales</taxon>
        <taxon>Ectothiorhodospiraceae</taxon>
        <taxon>Inmirania</taxon>
    </lineage>
</organism>
<evidence type="ECO:0000313" key="13">
    <source>
        <dbReference type="EMBL" id="ROR32138.1"/>
    </source>
</evidence>
<evidence type="ECO:0000256" key="3">
    <source>
        <dbReference type="ARBA" id="ARBA00022452"/>
    </source>
</evidence>
<dbReference type="InterPro" id="IPR000531">
    <property type="entry name" value="Beta-barrel_TonB"/>
</dbReference>
<comment type="similarity">
    <text evidence="8 9">Belongs to the TonB-dependent receptor family.</text>
</comment>
<evidence type="ECO:0000256" key="6">
    <source>
        <dbReference type="ARBA" id="ARBA00023136"/>
    </source>
</evidence>
<dbReference type="InterPro" id="IPR012910">
    <property type="entry name" value="Plug_dom"/>
</dbReference>
<feature type="domain" description="TonB-dependent receptor plug" evidence="12">
    <location>
        <begin position="45"/>
        <end position="153"/>
    </location>
</feature>
<dbReference type="GO" id="GO:0044718">
    <property type="term" value="P:siderophore transmembrane transport"/>
    <property type="evidence" value="ECO:0007669"/>
    <property type="project" value="TreeGrafter"/>
</dbReference>
<keyword evidence="3 8" id="KW-1134">Transmembrane beta strand</keyword>
<dbReference type="Gene3D" id="2.170.130.10">
    <property type="entry name" value="TonB-dependent receptor, plug domain"/>
    <property type="match status" value="1"/>
</dbReference>
<dbReference type="AlphaFoldDB" id="A0A3N1Y0U9"/>
<dbReference type="PROSITE" id="PS52016">
    <property type="entry name" value="TONB_DEPENDENT_REC_3"/>
    <property type="match status" value="1"/>
</dbReference>
<evidence type="ECO:0000256" key="9">
    <source>
        <dbReference type="RuleBase" id="RU003357"/>
    </source>
</evidence>
<evidence type="ECO:0000256" key="1">
    <source>
        <dbReference type="ARBA" id="ARBA00004571"/>
    </source>
</evidence>
<dbReference type="Pfam" id="PF07715">
    <property type="entry name" value="Plug"/>
    <property type="match status" value="1"/>
</dbReference>
<keyword evidence="7 8" id="KW-0998">Cell outer membrane</keyword>
<evidence type="ECO:0000256" key="4">
    <source>
        <dbReference type="ARBA" id="ARBA00022692"/>
    </source>
</evidence>
<dbReference type="Pfam" id="PF00593">
    <property type="entry name" value="TonB_dep_Rec_b-barrel"/>
    <property type="match status" value="1"/>
</dbReference>
<comment type="caution">
    <text evidence="13">The sequence shown here is derived from an EMBL/GenBank/DDBJ whole genome shotgun (WGS) entry which is preliminary data.</text>
</comment>
<protein>
    <submittedName>
        <fullName evidence="13">Iron complex outermembrane receptor protein</fullName>
    </submittedName>
</protein>
<dbReference type="SUPFAM" id="SSF56935">
    <property type="entry name" value="Porins"/>
    <property type="match status" value="1"/>
</dbReference>
<comment type="subcellular location">
    <subcellularLocation>
        <location evidence="1 8">Cell outer membrane</location>
        <topology evidence="1 8">Multi-pass membrane protein</topology>
    </subcellularLocation>
</comment>
<keyword evidence="2 8" id="KW-0813">Transport</keyword>
<evidence type="ECO:0000256" key="5">
    <source>
        <dbReference type="ARBA" id="ARBA00023077"/>
    </source>
</evidence>
<evidence type="ECO:0000259" key="11">
    <source>
        <dbReference type="Pfam" id="PF00593"/>
    </source>
</evidence>
<feature type="chain" id="PRO_5018038759" evidence="10">
    <location>
        <begin position="20"/>
        <end position="676"/>
    </location>
</feature>
<gene>
    <name evidence="13" type="ORF">EDC57_1329</name>
</gene>
<dbReference type="InterPro" id="IPR036942">
    <property type="entry name" value="Beta-barrel_TonB_sf"/>
</dbReference>
<evidence type="ECO:0000256" key="7">
    <source>
        <dbReference type="ARBA" id="ARBA00023237"/>
    </source>
</evidence>
<dbReference type="OrthoDB" id="9815954at2"/>
<dbReference type="Gene3D" id="2.40.170.20">
    <property type="entry name" value="TonB-dependent receptor, beta-barrel domain"/>
    <property type="match status" value="1"/>
</dbReference>
<evidence type="ECO:0000259" key="12">
    <source>
        <dbReference type="Pfam" id="PF07715"/>
    </source>
</evidence>
<keyword evidence="5 9" id="KW-0798">TonB box</keyword>
<keyword evidence="14" id="KW-1185">Reference proteome</keyword>
<dbReference type="InterPro" id="IPR037066">
    <property type="entry name" value="Plug_dom_sf"/>
</dbReference>
<accession>A0A3N1Y0U9</accession>
<evidence type="ECO:0000256" key="8">
    <source>
        <dbReference type="PROSITE-ProRule" id="PRU01360"/>
    </source>
</evidence>
<dbReference type="PANTHER" id="PTHR30069">
    <property type="entry name" value="TONB-DEPENDENT OUTER MEMBRANE RECEPTOR"/>
    <property type="match status" value="1"/>
</dbReference>
<keyword evidence="4 8" id="KW-0812">Transmembrane</keyword>
<feature type="domain" description="TonB-dependent receptor-like beta-barrel" evidence="11">
    <location>
        <begin position="215"/>
        <end position="650"/>
    </location>
</feature>
<name>A0A3N1Y0U9_9GAMM</name>
<dbReference type="EMBL" id="RJVI01000002">
    <property type="protein sequence ID" value="ROR32138.1"/>
    <property type="molecule type" value="Genomic_DNA"/>
</dbReference>
<evidence type="ECO:0000256" key="10">
    <source>
        <dbReference type="SAM" id="SignalP"/>
    </source>
</evidence>
<feature type="signal peptide" evidence="10">
    <location>
        <begin position="1"/>
        <end position="19"/>
    </location>
</feature>
<evidence type="ECO:0000256" key="2">
    <source>
        <dbReference type="ARBA" id="ARBA00022448"/>
    </source>
</evidence>
<proteinExistence type="inferred from homology"/>
<dbReference type="RefSeq" id="WP_123401113.1">
    <property type="nucleotide sequence ID" value="NZ_RJVI01000002.1"/>
</dbReference>
<sequence length="676" mass="72708">MRATAGWLLALALAFTARAAEPPLLAAAAELPVVLSATRLRQPALEAPVSVTVIDRELMEASGATELPELFRLAPGFLVGHLNGHHATVGYHGLLDPYARRMQVLVDGRSVYTPAFGGVRWSNLPLVMEDIARIEIIRAPNAAAYGPNAFQGIVNIVTETALETRNGAAVAAGEPGRRRAVLRLAGARGERAFRASLAYRRDDGFSGRNDDAETAILALRADLPLGPAEMVELQGGYNHGRHGQGDGVDQFGFDDRRSDETDTGFVQGRWRRVLGPGEELTLLAYHRRERTRDRESGPATIPLPGLGDLPLEVEADLGRDARRTDLELQHVVAPRPGTRIVWGLEARHDEVEAPGLLAGGSFSNDLWRLFGNLEQGGGGRLVWNAGAMAEANRVSGTRIAPRLGVNLRIAPGHALRLTVAGATRNPSAVEAAGDFAFFGRVTDPLQAALLDGVLDALVGTDVRGDLVMDHQFLTRRLPDPEEMRSLELGWIFRAGPVAGDLKLFTERLDGLVAATKLTLAAKDGVYNVDGKTGVFVNRNDVRLHGLELQLDARPGRRNRIHLAYALTDADASGEDAQDLEESVPRQNLALLLTRRLAGGLRASAAAYYVSGMRFLDVGATVGAYRRLDLTLSGPLAGAGRGARWRLALQNVDGADADLQPDNRLDTRLQAGVTLPL</sequence>
<dbReference type="InterPro" id="IPR039426">
    <property type="entry name" value="TonB-dep_rcpt-like"/>
</dbReference>